<evidence type="ECO:0000259" key="10">
    <source>
        <dbReference type="Pfam" id="PF12704"/>
    </source>
</evidence>
<evidence type="ECO:0000256" key="4">
    <source>
        <dbReference type="ARBA" id="ARBA00022989"/>
    </source>
</evidence>
<evidence type="ECO:0000256" key="7">
    <source>
        <dbReference type="SAM" id="MobiDB-lite"/>
    </source>
</evidence>
<comment type="caution">
    <text evidence="11">The sequence shown here is derived from an EMBL/GenBank/DDBJ whole genome shotgun (WGS) entry which is preliminary data.</text>
</comment>
<proteinExistence type="inferred from homology"/>
<evidence type="ECO:0000256" key="8">
    <source>
        <dbReference type="SAM" id="Phobius"/>
    </source>
</evidence>
<evidence type="ECO:0000313" key="11">
    <source>
        <dbReference type="EMBL" id="TFC02386.1"/>
    </source>
</evidence>
<comment type="subcellular location">
    <subcellularLocation>
        <location evidence="1">Cell membrane</location>
        <topology evidence="1">Multi-pass membrane protein</topology>
    </subcellularLocation>
</comment>
<dbReference type="Pfam" id="PF02687">
    <property type="entry name" value="FtsX"/>
    <property type="match status" value="1"/>
</dbReference>
<dbReference type="InterPro" id="IPR003838">
    <property type="entry name" value="ABC3_permease_C"/>
</dbReference>
<dbReference type="GO" id="GO:0005886">
    <property type="term" value="C:plasma membrane"/>
    <property type="evidence" value="ECO:0007669"/>
    <property type="project" value="UniProtKB-SubCell"/>
</dbReference>
<evidence type="ECO:0000313" key="12">
    <source>
        <dbReference type="Proteomes" id="UP000297907"/>
    </source>
</evidence>
<feature type="compositionally biased region" description="Low complexity" evidence="7">
    <location>
        <begin position="149"/>
        <end position="165"/>
    </location>
</feature>
<evidence type="ECO:0000256" key="1">
    <source>
        <dbReference type="ARBA" id="ARBA00004651"/>
    </source>
</evidence>
<feature type="transmembrane region" description="Helical" evidence="8">
    <location>
        <begin position="387"/>
        <end position="408"/>
    </location>
</feature>
<evidence type="ECO:0000256" key="2">
    <source>
        <dbReference type="ARBA" id="ARBA00022475"/>
    </source>
</evidence>
<dbReference type="PANTHER" id="PTHR30572">
    <property type="entry name" value="MEMBRANE COMPONENT OF TRANSPORTER-RELATED"/>
    <property type="match status" value="1"/>
</dbReference>
<dbReference type="OrthoDB" id="4832961at2"/>
<feature type="compositionally biased region" description="Gly residues" evidence="7">
    <location>
        <begin position="166"/>
        <end position="176"/>
    </location>
</feature>
<feature type="transmembrane region" description="Helical" evidence="8">
    <location>
        <begin position="17"/>
        <end position="37"/>
    </location>
</feature>
<feature type="transmembrane region" description="Helical" evidence="8">
    <location>
        <begin position="334"/>
        <end position="355"/>
    </location>
</feature>
<evidence type="ECO:0000256" key="6">
    <source>
        <dbReference type="ARBA" id="ARBA00038076"/>
    </source>
</evidence>
<comment type="similarity">
    <text evidence="6">Belongs to the ABC-4 integral membrane protein family.</text>
</comment>
<feature type="region of interest" description="Disordered" evidence="7">
    <location>
        <begin position="139"/>
        <end position="177"/>
    </location>
</feature>
<feature type="domain" description="MacB-like periplasmic core" evidence="10">
    <location>
        <begin position="17"/>
        <end position="302"/>
    </location>
</feature>
<keyword evidence="12" id="KW-1185">Reference proteome</keyword>
<evidence type="ECO:0000256" key="3">
    <source>
        <dbReference type="ARBA" id="ARBA00022692"/>
    </source>
</evidence>
<dbReference type="RefSeq" id="WP_134453492.1">
    <property type="nucleotide sequence ID" value="NZ_SOFL01000028.1"/>
</dbReference>
<gene>
    <name evidence="11" type="ORF">E3O42_08285</name>
</gene>
<feature type="transmembrane region" description="Helical" evidence="8">
    <location>
        <begin position="453"/>
        <end position="475"/>
    </location>
</feature>
<keyword evidence="5 8" id="KW-0472">Membrane</keyword>
<organism evidence="11 12">
    <name type="scientific">Cryobacterium adonitolivorans</name>
    <dbReference type="NCBI Taxonomy" id="1259189"/>
    <lineage>
        <taxon>Bacteria</taxon>
        <taxon>Bacillati</taxon>
        <taxon>Actinomycetota</taxon>
        <taxon>Actinomycetes</taxon>
        <taxon>Micrococcales</taxon>
        <taxon>Microbacteriaceae</taxon>
        <taxon>Cryobacterium</taxon>
    </lineage>
</organism>
<accession>A0A4R8W7Y2</accession>
<dbReference type="Proteomes" id="UP000297907">
    <property type="component" value="Unassembled WGS sequence"/>
</dbReference>
<name>A0A4R8W7Y2_9MICO</name>
<evidence type="ECO:0000256" key="5">
    <source>
        <dbReference type="ARBA" id="ARBA00023136"/>
    </source>
</evidence>
<dbReference type="InterPro" id="IPR050250">
    <property type="entry name" value="Macrolide_Exporter_MacB"/>
</dbReference>
<dbReference type="AlphaFoldDB" id="A0A4R8W7Y2"/>
<evidence type="ECO:0000259" key="9">
    <source>
        <dbReference type="Pfam" id="PF02687"/>
    </source>
</evidence>
<protein>
    <submittedName>
        <fullName evidence="11">FtsX-like permease family protein</fullName>
    </submittedName>
</protein>
<dbReference type="PANTHER" id="PTHR30572:SF4">
    <property type="entry name" value="ABC TRANSPORTER PERMEASE YTRF"/>
    <property type="match status" value="1"/>
</dbReference>
<dbReference type="EMBL" id="SOFL01000028">
    <property type="protein sequence ID" value="TFC02386.1"/>
    <property type="molecule type" value="Genomic_DNA"/>
</dbReference>
<keyword evidence="3 8" id="KW-0812">Transmembrane</keyword>
<keyword evidence="2" id="KW-1003">Cell membrane</keyword>
<reference evidence="11 12" key="1">
    <citation type="submission" date="2019-03" db="EMBL/GenBank/DDBJ databases">
        <title>Genomics of glacier-inhabiting Cryobacterium strains.</title>
        <authorList>
            <person name="Liu Q."/>
            <person name="Xin Y.-H."/>
        </authorList>
    </citation>
    <scope>NUCLEOTIDE SEQUENCE [LARGE SCALE GENOMIC DNA]</scope>
    <source>
        <strain evidence="11 12">RHLS22-1</strain>
    </source>
</reference>
<keyword evidence="4 8" id="KW-1133">Transmembrane helix</keyword>
<dbReference type="Pfam" id="PF12704">
    <property type="entry name" value="MacB_PCD"/>
    <property type="match status" value="1"/>
</dbReference>
<dbReference type="InterPro" id="IPR025857">
    <property type="entry name" value="MacB_PCD"/>
</dbReference>
<feature type="domain" description="ABC3 transporter permease C-terminal" evidence="9">
    <location>
        <begin position="338"/>
        <end position="485"/>
    </location>
</feature>
<sequence length="493" mass="48535">MFVTYLRRELAGRRKQTAIVAIGMALAIALVIIVNAVSSGVQLAQSTVLASVYGVGTDITVSQTPAAPTEGEAGTGGPQNFDFGADAGATTDGTTTVSQSRLSVDRGTTAFDAIALDTASGIDNVSAAAATLSLSNTTFDGALPERSTTDTGTAPTGDDAAVGGTPPSGGPDGAGGSSFSVDSFTVLGLDPADDAVGPLSAVSLTDGRSLESADAGTNVAVLDASYATTAELVVGDTVAIAGTDFTVVGLVTASSADAATASNVYIPLDVAQALSGLTDQVTDIYVQAASSTDIEQIQADVEGALPDATVQTQSDLASSVSGSLSSASDLVKNLGLWLSLIVLAAAFLIAILFTISGVTRRTREFGTLKAIGWSNGRIVRQVAGESLVQGLIGGVVGIAVGLAGILVINLVAPTLTAGAATADPASALGGPGGGFGQATVEAATSDIVLQVPVTLSVILIAVGLAVLGGLLAGAIGGWRASRLSPSEALRSIA</sequence>
<dbReference type="GO" id="GO:0022857">
    <property type="term" value="F:transmembrane transporter activity"/>
    <property type="evidence" value="ECO:0007669"/>
    <property type="project" value="TreeGrafter"/>
</dbReference>